<protein>
    <submittedName>
        <fullName evidence="5">DNA-3-methyladenine glycosylase</fullName>
    </submittedName>
</protein>
<proteinExistence type="inferred from homology"/>
<keyword evidence="2" id="KW-0227">DNA damage</keyword>
<dbReference type="PANTHER" id="PTHR43003:SF5">
    <property type="entry name" value="DNA-3-METHYLADENINE GLYCOSYLASE"/>
    <property type="match status" value="1"/>
</dbReference>
<dbReference type="InterPro" id="IPR003265">
    <property type="entry name" value="HhH-GPD_domain"/>
</dbReference>
<dbReference type="GO" id="GO:0032993">
    <property type="term" value="C:protein-DNA complex"/>
    <property type="evidence" value="ECO:0007669"/>
    <property type="project" value="TreeGrafter"/>
</dbReference>
<dbReference type="EMBL" id="CP077107">
    <property type="protein sequence ID" value="QXO95426.1"/>
    <property type="molecule type" value="Genomic_DNA"/>
</dbReference>
<reference evidence="5 6" key="1">
    <citation type="submission" date="2021-06" db="EMBL/GenBank/DDBJ databases">
        <title>Complete genome sequence of the secondary alcohol utilizing methanogen Methanospirillum hungatei strain GP1.</title>
        <authorList>
            <person name="Day L.A."/>
            <person name="Costa K.C."/>
        </authorList>
    </citation>
    <scope>NUCLEOTIDE SEQUENCE [LARGE SCALE GENOMIC DNA]</scope>
    <source>
        <strain evidence="5 6">GP1</strain>
    </source>
</reference>
<dbReference type="Proteomes" id="UP000694228">
    <property type="component" value="Chromosome"/>
</dbReference>
<dbReference type="Pfam" id="PF00730">
    <property type="entry name" value="HhH-GPD"/>
    <property type="match status" value="1"/>
</dbReference>
<evidence type="ECO:0000256" key="1">
    <source>
        <dbReference type="ARBA" id="ARBA00010817"/>
    </source>
</evidence>
<keyword evidence="3" id="KW-0234">DNA repair</keyword>
<evidence type="ECO:0000256" key="3">
    <source>
        <dbReference type="ARBA" id="ARBA00023204"/>
    </source>
</evidence>
<dbReference type="GO" id="GO:0006307">
    <property type="term" value="P:DNA alkylation repair"/>
    <property type="evidence" value="ECO:0007669"/>
    <property type="project" value="TreeGrafter"/>
</dbReference>
<dbReference type="AlphaFoldDB" id="A0A8F5VNH0"/>
<accession>A0A8F5VNH0</accession>
<feature type="domain" description="HhH-GPD" evidence="4">
    <location>
        <begin position="134"/>
        <end position="299"/>
    </location>
</feature>
<dbReference type="GO" id="GO:0032131">
    <property type="term" value="F:alkylated DNA binding"/>
    <property type="evidence" value="ECO:0007669"/>
    <property type="project" value="TreeGrafter"/>
</dbReference>
<dbReference type="CDD" id="cd00056">
    <property type="entry name" value="ENDO3c"/>
    <property type="match status" value="1"/>
</dbReference>
<sequence>MITVPIVAKEPFSLHWSAIIFENHDPAIRIYRNRSFTYAALLSSGPVLLRLTTKSINTNSPIILSIQSDHEISSETQKEAASLMTWYFSLDDDLSGFYKSILTDPVMTYVSRILMGLKSPTTPTVFEALIDSIIEQQISLNVARSLEYRFIRKFGLKFQVEKKDYYCYPTPDRLAEIPLEEFRSCGLTSRKGEYIRDIARNVVHGELDLEILKKCSDTKKILESLCSIRGIGRWTAELTMIRGLHCMDAFPADDIALRRMISAWYFNGEKISPSKAEETAMQWGTYKGLASFYLEVAEHCGIKPTLV</sequence>
<dbReference type="FunFam" id="1.10.340.30:FF:000004">
    <property type="entry name" value="DNA-3-methyladenine glycosylase II"/>
    <property type="match status" value="1"/>
</dbReference>
<organism evidence="5 6">
    <name type="scientific">Methanospirillum hungatei</name>
    <dbReference type="NCBI Taxonomy" id="2203"/>
    <lineage>
        <taxon>Archaea</taxon>
        <taxon>Methanobacteriati</taxon>
        <taxon>Methanobacteriota</taxon>
        <taxon>Stenosarchaea group</taxon>
        <taxon>Methanomicrobia</taxon>
        <taxon>Methanomicrobiales</taxon>
        <taxon>Methanospirillaceae</taxon>
        <taxon>Methanospirillum</taxon>
    </lineage>
</organism>
<comment type="similarity">
    <text evidence="1">Belongs to the alkylbase DNA glycosidase AlkA family.</text>
</comment>
<dbReference type="OrthoDB" id="8200at2157"/>
<dbReference type="InterPro" id="IPR051912">
    <property type="entry name" value="Alkylbase_DNA_Glycosylase/TA"/>
</dbReference>
<dbReference type="SMART" id="SM00478">
    <property type="entry name" value="ENDO3c"/>
    <property type="match status" value="1"/>
</dbReference>
<evidence type="ECO:0000313" key="5">
    <source>
        <dbReference type="EMBL" id="QXO95426.1"/>
    </source>
</evidence>
<evidence type="ECO:0000259" key="4">
    <source>
        <dbReference type="SMART" id="SM00478"/>
    </source>
</evidence>
<name>A0A8F5VNH0_METHU</name>
<gene>
    <name evidence="5" type="ORF">KSK55_03210</name>
</gene>
<evidence type="ECO:0000256" key="2">
    <source>
        <dbReference type="ARBA" id="ARBA00022763"/>
    </source>
</evidence>
<dbReference type="GO" id="GO:0006285">
    <property type="term" value="P:base-excision repair, AP site formation"/>
    <property type="evidence" value="ECO:0007669"/>
    <property type="project" value="TreeGrafter"/>
</dbReference>
<dbReference type="GO" id="GO:0008725">
    <property type="term" value="F:DNA-3-methyladenine glycosylase activity"/>
    <property type="evidence" value="ECO:0007669"/>
    <property type="project" value="TreeGrafter"/>
</dbReference>
<evidence type="ECO:0000313" key="6">
    <source>
        <dbReference type="Proteomes" id="UP000694228"/>
    </source>
</evidence>
<dbReference type="GO" id="GO:0043916">
    <property type="term" value="F:DNA-7-methylguanine glycosylase activity"/>
    <property type="evidence" value="ECO:0007669"/>
    <property type="project" value="TreeGrafter"/>
</dbReference>
<dbReference type="PANTHER" id="PTHR43003">
    <property type="entry name" value="DNA-3-METHYLADENINE GLYCOSYLASE"/>
    <property type="match status" value="1"/>
</dbReference>